<dbReference type="AlphaFoldDB" id="A0A9D4G3A0"/>
<evidence type="ECO:0000313" key="2">
    <source>
        <dbReference type="Proteomes" id="UP000828390"/>
    </source>
</evidence>
<dbReference type="EMBL" id="JAIWYP010000006">
    <property type="protein sequence ID" value="KAH3806777.1"/>
    <property type="molecule type" value="Genomic_DNA"/>
</dbReference>
<reference evidence="1" key="2">
    <citation type="submission" date="2020-11" db="EMBL/GenBank/DDBJ databases">
        <authorList>
            <person name="McCartney M.A."/>
            <person name="Auch B."/>
            <person name="Kono T."/>
            <person name="Mallez S."/>
            <person name="Becker A."/>
            <person name="Gohl D.M."/>
            <person name="Silverstein K.A.T."/>
            <person name="Koren S."/>
            <person name="Bechman K.B."/>
            <person name="Herman A."/>
            <person name="Abrahante J.E."/>
            <person name="Garbe J."/>
        </authorList>
    </citation>
    <scope>NUCLEOTIDE SEQUENCE</scope>
    <source>
        <strain evidence="1">Duluth1</strain>
        <tissue evidence="1">Whole animal</tissue>
    </source>
</reference>
<accession>A0A9D4G3A0</accession>
<comment type="caution">
    <text evidence="1">The sequence shown here is derived from an EMBL/GenBank/DDBJ whole genome shotgun (WGS) entry which is preliminary data.</text>
</comment>
<proteinExistence type="predicted"/>
<organism evidence="1 2">
    <name type="scientific">Dreissena polymorpha</name>
    <name type="common">Zebra mussel</name>
    <name type="synonym">Mytilus polymorpha</name>
    <dbReference type="NCBI Taxonomy" id="45954"/>
    <lineage>
        <taxon>Eukaryota</taxon>
        <taxon>Metazoa</taxon>
        <taxon>Spiralia</taxon>
        <taxon>Lophotrochozoa</taxon>
        <taxon>Mollusca</taxon>
        <taxon>Bivalvia</taxon>
        <taxon>Autobranchia</taxon>
        <taxon>Heteroconchia</taxon>
        <taxon>Euheterodonta</taxon>
        <taxon>Imparidentia</taxon>
        <taxon>Neoheterodontei</taxon>
        <taxon>Myida</taxon>
        <taxon>Dreissenoidea</taxon>
        <taxon>Dreissenidae</taxon>
        <taxon>Dreissena</taxon>
    </lineage>
</organism>
<evidence type="ECO:0000313" key="1">
    <source>
        <dbReference type="EMBL" id="KAH3806777.1"/>
    </source>
</evidence>
<protein>
    <submittedName>
        <fullName evidence="1">Uncharacterized protein</fullName>
    </submittedName>
</protein>
<keyword evidence="2" id="KW-1185">Reference proteome</keyword>
<name>A0A9D4G3A0_DREPO</name>
<gene>
    <name evidence="1" type="ORF">DPMN_135104</name>
</gene>
<reference evidence="1" key="1">
    <citation type="journal article" date="2019" name="bioRxiv">
        <title>The Genome of the Zebra Mussel, Dreissena polymorpha: A Resource for Invasive Species Research.</title>
        <authorList>
            <person name="McCartney M.A."/>
            <person name="Auch B."/>
            <person name="Kono T."/>
            <person name="Mallez S."/>
            <person name="Zhang Y."/>
            <person name="Obille A."/>
            <person name="Becker A."/>
            <person name="Abrahante J.E."/>
            <person name="Garbe J."/>
            <person name="Badalamenti J.P."/>
            <person name="Herman A."/>
            <person name="Mangelson H."/>
            <person name="Liachko I."/>
            <person name="Sullivan S."/>
            <person name="Sone E.D."/>
            <person name="Koren S."/>
            <person name="Silverstein K.A.T."/>
            <person name="Beckman K.B."/>
            <person name="Gohl D.M."/>
        </authorList>
    </citation>
    <scope>NUCLEOTIDE SEQUENCE</scope>
    <source>
        <strain evidence="1">Duluth1</strain>
        <tissue evidence="1">Whole animal</tissue>
    </source>
</reference>
<dbReference type="Proteomes" id="UP000828390">
    <property type="component" value="Unassembled WGS sequence"/>
</dbReference>
<sequence length="82" mass="8890">MCEFHNGELFFAQVASAPFTTINASALVHPEDASGMFTYHKVLIDAPEDDLYINLRPAPGIQSITAYLACEVGVTCRTEPGD</sequence>